<dbReference type="Gene3D" id="3.90.930.1">
    <property type="match status" value="1"/>
</dbReference>
<feature type="signal peptide" evidence="1">
    <location>
        <begin position="1"/>
        <end position="18"/>
    </location>
</feature>
<keyword evidence="1" id="KW-0732">Signal</keyword>
<dbReference type="EMBL" id="JAZHYP010000006">
    <property type="protein sequence ID" value="MEN3324598.1"/>
    <property type="molecule type" value="Genomic_DNA"/>
</dbReference>
<comment type="caution">
    <text evidence="2">The sequence shown here is derived from an EMBL/GenBank/DDBJ whole genome shotgun (WGS) entry which is preliminary data.</text>
</comment>
<dbReference type="InterPro" id="IPR011652">
    <property type="entry name" value="MORN_2"/>
</dbReference>
<evidence type="ECO:0000313" key="2">
    <source>
        <dbReference type="EMBL" id="MEN3324598.1"/>
    </source>
</evidence>
<dbReference type="RefSeq" id="WP_346242396.1">
    <property type="nucleotide sequence ID" value="NZ_JAZHYP010000006.1"/>
</dbReference>
<sequence>MKTVFLTLLLLIATLISAQEINQLDANGKYHGIWKKNFEGTNIARYEGEFFHGKEIGTFKFYKNIKNKAVLTATKEFNENDSKVNVKFFASTGKVVSEGQMDGKKYIGEWKYYQKTNNKLLTLEYYNDLGNLHGERTVYYPNGQLAEKQHYKDSKLDGVSVVYSDKNVLLSELVYVNGELHGYSKYYSPKNELVAEGLYKNDKKVGVWKYYEDGKLTEEKDFTYVPKYVKKQ</sequence>
<feature type="chain" id="PRO_5047536156" evidence="1">
    <location>
        <begin position="19"/>
        <end position="232"/>
    </location>
</feature>
<evidence type="ECO:0000313" key="3">
    <source>
        <dbReference type="Proteomes" id="UP001416393"/>
    </source>
</evidence>
<accession>A0ABV0ACH5</accession>
<reference evidence="2 3" key="1">
    <citation type="submission" date="2024-01" db="EMBL/GenBank/DDBJ databases">
        <title>Mariniflexile litorale sp. nov., isolated from the shallow sediments of the Sea of Japan.</title>
        <authorList>
            <person name="Romanenko L."/>
            <person name="Bystritskaya E."/>
            <person name="Isaeva M."/>
        </authorList>
    </citation>
    <scope>NUCLEOTIDE SEQUENCE [LARGE SCALE GENOMIC DNA]</scope>
    <source>
        <strain evidence="2 3">KCTC 32427</strain>
    </source>
</reference>
<dbReference type="PANTHER" id="PTHR33706:SF1">
    <property type="entry name" value="TPR REPEAT PROTEIN"/>
    <property type="match status" value="1"/>
</dbReference>
<dbReference type="Pfam" id="PF07661">
    <property type="entry name" value="MORN_2"/>
    <property type="match status" value="3"/>
</dbReference>
<protein>
    <submittedName>
        <fullName evidence="2">Toxin-antitoxin system YwqK family antitoxin</fullName>
    </submittedName>
</protein>
<dbReference type="Proteomes" id="UP001416393">
    <property type="component" value="Unassembled WGS sequence"/>
</dbReference>
<name>A0ABV0ACH5_9FLAO</name>
<keyword evidence="3" id="KW-1185">Reference proteome</keyword>
<evidence type="ECO:0000256" key="1">
    <source>
        <dbReference type="SAM" id="SignalP"/>
    </source>
</evidence>
<dbReference type="SUPFAM" id="SSF82185">
    <property type="entry name" value="Histone H3 K4-specific methyltransferase SET7/9 N-terminal domain"/>
    <property type="match status" value="1"/>
</dbReference>
<gene>
    <name evidence="2" type="ORF">VP395_12725</name>
</gene>
<organism evidence="2 3">
    <name type="scientific">Mariniflexile soesokkakense</name>
    <dbReference type="NCBI Taxonomy" id="1343160"/>
    <lineage>
        <taxon>Bacteria</taxon>
        <taxon>Pseudomonadati</taxon>
        <taxon>Bacteroidota</taxon>
        <taxon>Flavobacteriia</taxon>
        <taxon>Flavobacteriales</taxon>
        <taxon>Flavobacteriaceae</taxon>
        <taxon>Mariniflexile</taxon>
    </lineage>
</organism>
<dbReference type="PANTHER" id="PTHR33706">
    <property type="entry name" value="MORN VARIANT REPEAT PROTEIN"/>
    <property type="match status" value="1"/>
</dbReference>
<proteinExistence type="predicted"/>